<keyword evidence="14" id="KW-1185">Reference proteome</keyword>
<evidence type="ECO:0000256" key="5">
    <source>
        <dbReference type="ARBA" id="ARBA00015043"/>
    </source>
</evidence>
<comment type="similarity">
    <text evidence="3">Belongs to the acetyltransferase family. NAA40 subfamily.</text>
</comment>
<dbReference type="EMBL" id="HF935415">
    <property type="protein sequence ID" value="CCX30051.1"/>
    <property type="molecule type" value="Genomic_DNA"/>
</dbReference>
<dbReference type="GO" id="GO:0005737">
    <property type="term" value="C:cytoplasm"/>
    <property type="evidence" value="ECO:0007669"/>
    <property type="project" value="UniProtKB-SubCell"/>
</dbReference>
<dbReference type="Pfam" id="PF00583">
    <property type="entry name" value="Acetyltransf_1"/>
    <property type="match status" value="1"/>
</dbReference>
<dbReference type="GO" id="GO:1990189">
    <property type="term" value="F:protein N-terminal-serine acetyltransferase activity"/>
    <property type="evidence" value="ECO:0007669"/>
    <property type="project" value="UniProtKB-EC"/>
</dbReference>
<dbReference type="PROSITE" id="PS51186">
    <property type="entry name" value="GNAT"/>
    <property type="match status" value="1"/>
</dbReference>
<dbReference type="InterPro" id="IPR000182">
    <property type="entry name" value="GNAT_dom"/>
</dbReference>
<evidence type="ECO:0000313" key="13">
    <source>
        <dbReference type="EMBL" id="CCX30051.1"/>
    </source>
</evidence>
<dbReference type="GO" id="GO:0010485">
    <property type="term" value="F:histone H4 acetyltransferase activity"/>
    <property type="evidence" value="ECO:0007669"/>
    <property type="project" value="InterPro"/>
</dbReference>
<dbReference type="PANTHER" id="PTHR20531">
    <property type="entry name" value="N-ALPHA-ACETYLTRANSFERASE 40"/>
    <property type="match status" value="1"/>
</dbReference>
<reference evidence="13 14" key="1">
    <citation type="journal article" date="2013" name="PLoS Genet.">
        <title>The genome and development-dependent transcriptomes of Pyronema confluens: a window into fungal evolution.</title>
        <authorList>
            <person name="Traeger S."/>
            <person name="Altegoer F."/>
            <person name="Freitag M."/>
            <person name="Gabaldon T."/>
            <person name="Kempken F."/>
            <person name="Kumar A."/>
            <person name="Marcet-Houben M."/>
            <person name="Poggeler S."/>
            <person name="Stajich J.E."/>
            <person name="Nowrousian M."/>
        </authorList>
    </citation>
    <scope>NUCLEOTIDE SEQUENCE [LARGE SCALE GENOMIC DNA]</scope>
    <source>
        <strain evidence="14">CBS 100304</strain>
        <tissue evidence="13">Vegetative mycelium</tissue>
    </source>
</reference>
<dbReference type="AlphaFoldDB" id="U4LRX4"/>
<evidence type="ECO:0000256" key="2">
    <source>
        <dbReference type="ARBA" id="ARBA00004496"/>
    </source>
</evidence>
<keyword evidence="6" id="KW-0963">Cytoplasm</keyword>
<keyword evidence="9" id="KW-0012">Acyltransferase</keyword>
<evidence type="ECO:0000256" key="6">
    <source>
        <dbReference type="ARBA" id="ARBA00022490"/>
    </source>
</evidence>
<dbReference type="PANTHER" id="PTHR20531:SF1">
    <property type="entry name" value="N-ALPHA-ACETYLTRANSFERASE 40"/>
    <property type="match status" value="1"/>
</dbReference>
<name>U4LRX4_PYROM</name>
<gene>
    <name evidence="13" type="ORF">PCON_08043</name>
</gene>
<dbReference type="Proteomes" id="UP000018144">
    <property type="component" value="Unassembled WGS sequence"/>
</dbReference>
<evidence type="ECO:0000256" key="8">
    <source>
        <dbReference type="ARBA" id="ARBA00023242"/>
    </source>
</evidence>
<comment type="subcellular location">
    <subcellularLocation>
        <location evidence="2">Cytoplasm</location>
    </subcellularLocation>
    <subcellularLocation>
        <location evidence="1">Nucleus</location>
    </subcellularLocation>
</comment>
<accession>U4LRX4</accession>
<evidence type="ECO:0000313" key="14">
    <source>
        <dbReference type="Proteomes" id="UP000018144"/>
    </source>
</evidence>
<evidence type="ECO:0000259" key="12">
    <source>
        <dbReference type="PROSITE" id="PS51186"/>
    </source>
</evidence>
<evidence type="ECO:0000256" key="1">
    <source>
        <dbReference type="ARBA" id="ARBA00004123"/>
    </source>
</evidence>
<protein>
    <recommendedName>
        <fullName evidence="5">N-alpha-acetyltransferase 40</fullName>
        <ecNumber evidence="4">2.3.1.257</ecNumber>
    </recommendedName>
</protein>
<dbReference type="eggNOG" id="KOG2488">
    <property type="taxonomic scope" value="Eukaryota"/>
</dbReference>
<dbReference type="SUPFAM" id="SSF55729">
    <property type="entry name" value="Acyl-CoA N-acyltransferases (Nat)"/>
    <property type="match status" value="1"/>
</dbReference>
<sequence length="187" mass="21196">MEDIVEAHNALSLEEIKKFMPEEIPLGMVLHTAKSMSNEEFSACFNLIESNMKPMYLRSTIGWSAPEKKKEMAHPAMRFLLLPEEQGFASFMVTEEEGEEVIYCYELQLADAARNSGKGAQLMQVLETFGHNVGLKKAMLTVFSENEGAIRFYKKNGYEVDEISPQGRVTRSGKVRPPSYYILSKEI</sequence>
<evidence type="ECO:0000256" key="9">
    <source>
        <dbReference type="ARBA" id="ARBA00023315"/>
    </source>
</evidence>
<evidence type="ECO:0000256" key="7">
    <source>
        <dbReference type="ARBA" id="ARBA00022679"/>
    </source>
</evidence>
<evidence type="ECO:0000256" key="4">
    <source>
        <dbReference type="ARBA" id="ARBA00012950"/>
    </source>
</evidence>
<dbReference type="InterPro" id="IPR016181">
    <property type="entry name" value="Acyl_CoA_acyltransferase"/>
</dbReference>
<proteinExistence type="inferred from homology"/>
<evidence type="ECO:0000256" key="3">
    <source>
        <dbReference type="ARBA" id="ARBA00008870"/>
    </source>
</evidence>
<dbReference type="GO" id="GO:0005634">
    <property type="term" value="C:nucleus"/>
    <property type="evidence" value="ECO:0007669"/>
    <property type="project" value="UniProtKB-SubCell"/>
</dbReference>
<dbReference type="InterPro" id="IPR039949">
    <property type="entry name" value="NAA40"/>
</dbReference>
<evidence type="ECO:0000256" key="11">
    <source>
        <dbReference type="ARBA" id="ARBA00049524"/>
    </source>
</evidence>
<dbReference type="Gene3D" id="3.40.630.30">
    <property type="match status" value="1"/>
</dbReference>
<keyword evidence="7 13" id="KW-0808">Transferase</keyword>
<dbReference type="OMA" id="ETNVGPY"/>
<dbReference type="STRING" id="1076935.U4LRX4"/>
<comment type="catalytic activity">
    <reaction evidence="10">
        <text>N-terminal L-seryl-[histone H2A] + acetyl-CoA = N-terminal N(alpha)-acetyl-L-seryl-[histone H2A] + CoA + H(+)</text>
        <dbReference type="Rhea" id="RHEA:50600"/>
        <dbReference type="Rhea" id="RHEA-COMP:12742"/>
        <dbReference type="Rhea" id="RHEA-COMP:12744"/>
        <dbReference type="ChEBI" id="CHEBI:15378"/>
        <dbReference type="ChEBI" id="CHEBI:57287"/>
        <dbReference type="ChEBI" id="CHEBI:57288"/>
        <dbReference type="ChEBI" id="CHEBI:64738"/>
        <dbReference type="ChEBI" id="CHEBI:83690"/>
        <dbReference type="EC" id="2.3.1.257"/>
    </reaction>
</comment>
<dbReference type="EC" id="2.3.1.257" evidence="4"/>
<dbReference type="GO" id="GO:0043998">
    <property type="term" value="F:histone H2A acetyltransferase activity"/>
    <property type="evidence" value="ECO:0007669"/>
    <property type="project" value="InterPro"/>
</dbReference>
<keyword evidence="8" id="KW-0539">Nucleus</keyword>
<evidence type="ECO:0000256" key="10">
    <source>
        <dbReference type="ARBA" id="ARBA00047821"/>
    </source>
</evidence>
<comment type="catalytic activity">
    <reaction evidence="11">
        <text>N-terminal L-seryl-[histone H4] + acetyl-CoA = N-terminal N(alpha)-acetyl-L-seryl-[histone H4] + CoA + H(+)</text>
        <dbReference type="Rhea" id="RHEA:50596"/>
        <dbReference type="Rhea" id="RHEA-COMP:12740"/>
        <dbReference type="Rhea" id="RHEA-COMP:12743"/>
        <dbReference type="ChEBI" id="CHEBI:15378"/>
        <dbReference type="ChEBI" id="CHEBI:57287"/>
        <dbReference type="ChEBI" id="CHEBI:57288"/>
        <dbReference type="ChEBI" id="CHEBI:64738"/>
        <dbReference type="ChEBI" id="CHEBI:83690"/>
        <dbReference type="EC" id="2.3.1.257"/>
    </reaction>
</comment>
<organism evidence="13 14">
    <name type="scientific">Pyronema omphalodes (strain CBS 100304)</name>
    <name type="common">Pyronema confluens</name>
    <dbReference type="NCBI Taxonomy" id="1076935"/>
    <lineage>
        <taxon>Eukaryota</taxon>
        <taxon>Fungi</taxon>
        <taxon>Dikarya</taxon>
        <taxon>Ascomycota</taxon>
        <taxon>Pezizomycotina</taxon>
        <taxon>Pezizomycetes</taxon>
        <taxon>Pezizales</taxon>
        <taxon>Pyronemataceae</taxon>
        <taxon>Pyronema</taxon>
    </lineage>
</organism>
<dbReference type="OrthoDB" id="424551at2759"/>
<feature type="domain" description="N-acetyltransferase" evidence="12">
    <location>
        <begin position="28"/>
        <end position="187"/>
    </location>
</feature>